<name>A0A4R6BV27_9STAP</name>
<dbReference type="PROSITE" id="PS51186">
    <property type="entry name" value="GNAT"/>
    <property type="match status" value="1"/>
</dbReference>
<keyword evidence="2" id="KW-0808">Transferase</keyword>
<reference evidence="2 3" key="1">
    <citation type="submission" date="2019-01" db="EMBL/GenBank/DDBJ databases">
        <title>Draft genome sequences of the type strains of six Macrococcus species.</title>
        <authorList>
            <person name="Mazhar S."/>
            <person name="Altermann E."/>
            <person name="Hill C."/>
            <person name="Mcauliffe O."/>
        </authorList>
    </citation>
    <scope>NUCLEOTIDE SEQUENCE [LARGE SCALE GENOMIC DNA]</scope>
    <source>
        <strain evidence="2 3">CCM4815</strain>
    </source>
</reference>
<dbReference type="Gene3D" id="3.40.630.30">
    <property type="match status" value="1"/>
</dbReference>
<dbReference type="SUPFAM" id="SSF55729">
    <property type="entry name" value="Acyl-CoA N-acyltransferases (Nat)"/>
    <property type="match status" value="1"/>
</dbReference>
<organism evidence="2 3">
    <name type="scientific">Macrococcus lamae</name>
    <dbReference type="NCBI Taxonomy" id="198484"/>
    <lineage>
        <taxon>Bacteria</taxon>
        <taxon>Bacillati</taxon>
        <taxon>Bacillota</taxon>
        <taxon>Bacilli</taxon>
        <taxon>Bacillales</taxon>
        <taxon>Staphylococcaceae</taxon>
        <taxon>Macrococcus</taxon>
    </lineage>
</organism>
<feature type="domain" description="N-acetyltransferase" evidence="1">
    <location>
        <begin position="9"/>
        <end position="169"/>
    </location>
</feature>
<dbReference type="RefSeq" id="WP_133443396.1">
    <property type="nucleotide sequence ID" value="NZ_SCWB01000005.1"/>
</dbReference>
<dbReference type="InterPro" id="IPR000182">
    <property type="entry name" value="GNAT_dom"/>
</dbReference>
<comment type="caution">
    <text evidence="2">The sequence shown here is derived from an EMBL/GenBank/DDBJ whole genome shotgun (WGS) entry which is preliminary data.</text>
</comment>
<dbReference type="OrthoDB" id="9798081at2"/>
<evidence type="ECO:0000259" key="1">
    <source>
        <dbReference type="PROSITE" id="PS51186"/>
    </source>
</evidence>
<keyword evidence="3" id="KW-1185">Reference proteome</keyword>
<dbReference type="EMBL" id="SCWB01000005">
    <property type="protein sequence ID" value="TDM12226.1"/>
    <property type="molecule type" value="Genomic_DNA"/>
</dbReference>
<evidence type="ECO:0000313" key="3">
    <source>
        <dbReference type="Proteomes" id="UP000294802"/>
    </source>
</evidence>
<dbReference type="Pfam" id="PF13302">
    <property type="entry name" value="Acetyltransf_3"/>
    <property type="match status" value="1"/>
</dbReference>
<dbReference type="Proteomes" id="UP000294802">
    <property type="component" value="Unassembled WGS sequence"/>
</dbReference>
<dbReference type="PANTHER" id="PTHR43792">
    <property type="entry name" value="GNAT FAMILY, PUTATIVE (AFU_ORTHOLOGUE AFUA_3G00765)-RELATED-RELATED"/>
    <property type="match status" value="1"/>
</dbReference>
<protein>
    <submittedName>
        <fullName evidence="2">N-acetyltransferase</fullName>
    </submittedName>
</protein>
<proteinExistence type="predicted"/>
<dbReference type="AlphaFoldDB" id="A0A4R6BV27"/>
<sequence length="179" mass="20999">MIYIETERLKLRDFKMDDLQKFKEMNVDPDVRKYFPDIMSFKRSEMAFRQMQKEIDTTGLGLYAVEEKSGGQFIGFIGVQYMEATRLYNLDIMPCYEIGWRLVKSAWGKGYATEGAEAVLGYVRPRVKLPIYSFTSIQNQPSMNVMEKIGLKRIKTFKHPLIDSRHPMNLQVLYKDVKE</sequence>
<dbReference type="GO" id="GO:0016747">
    <property type="term" value="F:acyltransferase activity, transferring groups other than amino-acyl groups"/>
    <property type="evidence" value="ECO:0007669"/>
    <property type="project" value="InterPro"/>
</dbReference>
<dbReference type="InterPro" id="IPR016181">
    <property type="entry name" value="Acyl_CoA_acyltransferase"/>
</dbReference>
<evidence type="ECO:0000313" key="2">
    <source>
        <dbReference type="EMBL" id="TDM12226.1"/>
    </source>
</evidence>
<gene>
    <name evidence="2" type="ORF">ERX29_03945</name>
</gene>
<accession>A0A4R6BV27</accession>
<dbReference type="PANTHER" id="PTHR43792:SF1">
    <property type="entry name" value="N-ACETYLTRANSFERASE DOMAIN-CONTAINING PROTEIN"/>
    <property type="match status" value="1"/>
</dbReference>
<dbReference type="InterPro" id="IPR051531">
    <property type="entry name" value="N-acetyltransferase"/>
</dbReference>